<dbReference type="FunCoup" id="A0A1U8APG3">
    <property type="interactions" value="231"/>
</dbReference>
<evidence type="ECO:0000256" key="5">
    <source>
        <dbReference type="ARBA" id="ARBA00022692"/>
    </source>
</evidence>
<evidence type="ECO:0000256" key="3">
    <source>
        <dbReference type="ARBA" id="ARBA00011489"/>
    </source>
</evidence>
<evidence type="ECO:0000256" key="6">
    <source>
        <dbReference type="ARBA" id="ARBA00022989"/>
    </source>
</evidence>
<dbReference type="GeneID" id="104602498"/>
<evidence type="ECO:0000313" key="11">
    <source>
        <dbReference type="RefSeq" id="XP_010264514.1"/>
    </source>
</evidence>
<dbReference type="Proteomes" id="UP000189703">
    <property type="component" value="Unplaced"/>
</dbReference>
<evidence type="ECO:0000313" key="10">
    <source>
        <dbReference type="Proteomes" id="UP000189703"/>
    </source>
</evidence>
<dbReference type="KEGG" id="nnu:104602498"/>
<comment type="subcellular location">
    <subcellularLocation>
        <location evidence="1 8">Cell membrane</location>
        <topology evidence="1 8">Multi-pass membrane protein</topology>
    </subcellularLocation>
</comment>
<dbReference type="OMA" id="RMRESQD"/>
<feature type="compositionally biased region" description="Polar residues" evidence="9">
    <location>
        <begin position="1"/>
        <end position="11"/>
    </location>
</feature>
<evidence type="ECO:0000256" key="4">
    <source>
        <dbReference type="ARBA" id="ARBA00022475"/>
    </source>
</evidence>
<proteinExistence type="inferred from homology"/>
<protein>
    <recommendedName>
        <fullName evidence="8">CASP-like protein</fullName>
    </recommendedName>
</protein>
<keyword evidence="10" id="KW-1185">Reference proteome</keyword>
<dbReference type="InterPro" id="IPR006702">
    <property type="entry name" value="CASP_dom"/>
</dbReference>
<dbReference type="RefSeq" id="XP_010264514.1">
    <property type="nucleotide sequence ID" value="XM_010266212.2"/>
</dbReference>
<feature type="transmembrane region" description="Helical" evidence="8">
    <location>
        <begin position="54"/>
        <end position="72"/>
    </location>
</feature>
<gene>
    <name evidence="11" type="primary">LOC104602498</name>
</gene>
<dbReference type="Pfam" id="PF04535">
    <property type="entry name" value="CASP_dom"/>
    <property type="match status" value="1"/>
</dbReference>
<evidence type="ECO:0000256" key="1">
    <source>
        <dbReference type="ARBA" id="ARBA00004651"/>
    </source>
</evidence>
<comment type="caution">
    <text evidence="8">Lacks conserved residue(s) required for the propagation of feature annotation.</text>
</comment>
<accession>A0A1U8APG3</accession>
<feature type="region of interest" description="Disordered" evidence="9">
    <location>
        <begin position="1"/>
        <end position="27"/>
    </location>
</feature>
<keyword evidence="4 8" id="KW-1003">Cell membrane</keyword>
<evidence type="ECO:0000256" key="7">
    <source>
        <dbReference type="ARBA" id="ARBA00023136"/>
    </source>
</evidence>
<keyword evidence="5 8" id="KW-0812">Transmembrane</keyword>
<evidence type="ECO:0000256" key="2">
    <source>
        <dbReference type="ARBA" id="ARBA00007651"/>
    </source>
</evidence>
<evidence type="ECO:0000256" key="9">
    <source>
        <dbReference type="SAM" id="MobiDB-lite"/>
    </source>
</evidence>
<comment type="subunit">
    <text evidence="3 8">Homodimer and heterodimers.</text>
</comment>
<name>A0A1U8APG3_NELNU</name>
<dbReference type="PANTHER" id="PTHR33573:SF57">
    <property type="entry name" value="CASP-LIKE PROTEIN 4B1"/>
    <property type="match status" value="1"/>
</dbReference>
<sequence>MANSQDPSLKNPTVCPPPVTAPPDDIENQETPMFGVSSIIRRWRREDLLNKGSTILRTLGLLFSLLSFIVMGSNKHGDWMHFDRFEEYRYCLAISILSTLYTAAQVLRQIHQFWTGKNIISQRISRFVDFFGDQVTSYLLISSASAAIPLTNQMREGSDNIFTDSSAASISMSFLAFVALALSATISGYKLSNQNNIYAY</sequence>
<keyword evidence="7 8" id="KW-0472">Membrane</keyword>
<dbReference type="eggNOG" id="ENOG502RYC3">
    <property type="taxonomic scope" value="Eukaryota"/>
</dbReference>
<evidence type="ECO:0000256" key="8">
    <source>
        <dbReference type="RuleBase" id="RU361233"/>
    </source>
</evidence>
<organism evidence="10 11">
    <name type="scientific">Nelumbo nucifera</name>
    <name type="common">Sacred lotus</name>
    <dbReference type="NCBI Taxonomy" id="4432"/>
    <lineage>
        <taxon>Eukaryota</taxon>
        <taxon>Viridiplantae</taxon>
        <taxon>Streptophyta</taxon>
        <taxon>Embryophyta</taxon>
        <taxon>Tracheophyta</taxon>
        <taxon>Spermatophyta</taxon>
        <taxon>Magnoliopsida</taxon>
        <taxon>Proteales</taxon>
        <taxon>Nelumbonaceae</taxon>
        <taxon>Nelumbo</taxon>
    </lineage>
</organism>
<feature type="transmembrane region" description="Helical" evidence="8">
    <location>
        <begin position="168"/>
        <end position="189"/>
    </location>
</feature>
<dbReference type="GO" id="GO:0005886">
    <property type="term" value="C:plasma membrane"/>
    <property type="evidence" value="ECO:0007669"/>
    <property type="project" value="UniProtKB-SubCell"/>
</dbReference>
<reference evidence="11" key="1">
    <citation type="submission" date="2025-08" db="UniProtKB">
        <authorList>
            <consortium name="RefSeq"/>
        </authorList>
    </citation>
    <scope>IDENTIFICATION</scope>
</reference>
<keyword evidence="6 8" id="KW-1133">Transmembrane helix</keyword>
<comment type="similarity">
    <text evidence="2 8">Belongs to the Casparian strip membrane proteins (CASP) family.</text>
</comment>
<dbReference type="OrthoDB" id="1924823at2759"/>
<dbReference type="PANTHER" id="PTHR33573">
    <property type="entry name" value="CASP-LIKE PROTEIN 4A4"/>
    <property type="match status" value="1"/>
</dbReference>
<dbReference type="AlphaFoldDB" id="A0A1U8APG3"/>